<feature type="transmembrane region" description="Helical" evidence="2">
    <location>
        <begin position="152"/>
        <end position="169"/>
    </location>
</feature>
<accession>A0A2N7AXR0</accession>
<organism evidence="4 5">
    <name type="scientific">Companilactobacillus nuruki</name>
    <dbReference type="NCBI Taxonomy" id="1993540"/>
    <lineage>
        <taxon>Bacteria</taxon>
        <taxon>Bacillati</taxon>
        <taxon>Bacillota</taxon>
        <taxon>Bacilli</taxon>
        <taxon>Lactobacillales</taxon>
        <taxon>Lactobacillaceae</taxon>
        <taxon>Companilactobacillus</taxon>
    </lineage>
</organism>
<feature type="transmembrane region" description="Helical" evidence="2">
    <location>
        <begin position="112"/>
        <end position="131"/>
    </location>
</feature>
<protein>
    <submittedName>
        <fullName evidence="4">Transcriptional regulator</fullName>
    </submittedName>
</protein>
<keyword evidence="2" id="KW-0472">Membrane</keyword>
<keyword evidence="1" id="KW-0238">DNA-binding</keyword>
<dbReference type="Proteomes" id="UP000235649">
    <property type="component" value="Unassembled WGS sequence"/>
</dbReference>
<keyword evidence="2" id="KW-1133">Transmembrane helix</keyword>
<evidence type="ECO:0000256" key="2">
    <source>
        <dbReference type="SAM" id="Phobius"/>
    </source>
</evidence>
<evidence type="ECO:0000259" key="3">
    <source>
        <dbReference type="PROSITE" id="PS50943"/>
    </source>
</evidence>
<reference evidence="4 5" key="1">
    <citation type="submission" date="2017-05" db="EMBL/GenBank/DDBJ databases">
        <title>Lactobacillus nurukis nov., sp. nov., isolated from nuruk.</title>
        <authorList>
            <person name="Kim S.-J."/>
        </authorList>
    </citation>
    <scope>NUCLEOTIDE SEQUENCE [LARGE SCALE GENOMIC DNA]</scope>
    <source>
        <strain evidence="4 5">SYF10-1a</strain>
    </source>
</reference>
<dbReference type="InterPro" id="IPR001387">
    <property type="entry name" value="Cro/C1-type_HTH"/>
</dbReference>
<keyword evidence="5" id="KW-1185">Reference proteome</keyword>
<feature type="transmembrane region" description="Helical" evidence="2">
    <location>
        <begin position="175"/>
        <end position="192"/>
    </location>
</feature>
<dbReference type="CDD" id="cd00093">
    <property type="entry name" value="HTH_XRE"/>
    <property type="match status" value="1"/>
</dbReference>
<feature type="transmembrane region" description="Helical" evidence="2">
    <location>
        <begin position="84"/>
        <end position="106"/>
    </location>
</feature>
<dbReference type="Pfam" id="PF01381">
    <property type="entry name" value="HTH_3"/>
    <property type="match status" value="1"/>
</dbReference>
<name>A0A2N7AXR0_9LACO</name>
<evidence type="ECO:0000256" key="1">
    <source>
        <dbReference type="ARBA" id="ARBA00023125"/>
    </source>
</evidence>
<dbReference type="EMBL" id="NIPR01000001">
    <property type="protein sequence ID" value="PMD73880.1"/>
    <property type="molecule type" value="Genomic_DNA"/>
</dbReference>
<dbReference type="SUPFAM" id="SSF47413">
    <property type="entry name" value="lambda repressor-like DNA-binding domains"/>
    <property type="match status" value="1"/>
</dbReference>
<feature type="domain" description="HTH cro/C1-type" evidence="3">
    <location>
        <begin position="7"/>
        <end position="61"/>
    </location>
</feature>
<dbReference type="SMART" id="SM00530">
    <property type="entry name" value="HTH_XRE"/>
    <property type="match status" value="1"/>
</dbReference>
<dbReference type="RefSeq" id="WP_102194991.1">
    <property type="nucleotide sequence ID" value="NZ_NIPR01000001.1"/>
</dbReference>
<dbReference type="PROSITE" id="PS50943">
    <property type="entry name" value="HTH_CROC1"/>
    <property type="match status" value="1"/>
</dbReference>
<dbReference type="GO" id="GO:0003677">
    <property type="term" value="F:DNA binding"/>
    <property type="evidence" value="ECO:0007669"/>
    <property type="project" value="UniProtKB-KW"/>
</dbReference>
<dbReference type="OrthoDB" id="9805856at2"/>
<dbReference type="AlphaFoldDB" id="A0A2N7AXR0"/>
<keyword evidence="2" id="KW-0812">Transmembrane</keyword>
<gene>
    <name evidence="4" type="ORF">CBP76_00615</name>
</gene>
<comment type="caution">
    <text evidence="4">The sequence shown here is derived from an EMBL/GenBank/DDBJ whole genome shotgun (WGS) entry which is preliminary data.</text>
</comment>
<proteinExistence type="predicted"/>
<evidence type="ECO:0000313" key="4">
    <source>
        <dbReference type="EMBL" id="PMD73880.1"/>
    </source>
</evidence>
<dbReference type="Gene3D" id="1.10.260.40">
    <property type="entry name" value="lambda repressor-like DNA-binding domains"/>
    <property type="match status" value="1"/>
</dbReference>
<sequence length="197" mass="22543">MKFGDHLKEERQKKHLTQQEVASEFNVSRQTVSSWETEHSYPDIESLLHLSDYYQVSLDTLLKEDTGMTEYLKKQEILKSIKPVIRILMVIDIIFLLILVISSFDAVKANSITRLIIFMMGILNVLALLKLESFQTKLTGQKYNHPKIQKMTIYLLPLALVGGIGSMLFKQYELSGVFSGIAFGIGIAWIINKFKKN</sequence>
<dbReference type="PANTHER" id="PTHR46558">
    <property type="entry name" value="TRACRIPTIONAL REGULATORY PROTEIN-RELATED-RELATED"/>
    <property type="match status" value="1"/>
</dbReference>
<dbReference type="PANTHER" id="PTHR46558:SF11">
    <property type="entry name" value="HTH-TYPE TRANSCRIPTIONAL REGULATOR XRE"/>
    <property type="match status" value="1"/>
</dbReference>
<evidence type="ECO:0000313" key="5">
    <source>
        <dbReference type="Proteomes" id="UP000235649"/>
    </source>
</evidence>
<dbReference type="InterPro" id="IPR010982">
    <property type="entry name" value="Lambda_DNA-bd_dom_sf"/>
</dbReference>